<dbReference type="PANTHER" id="PTHR12001">
    <property type="entry name" value="GERANYLGERANYL PYROPHOSPHATE SYNTHASE"/>
    <property type="match status" value="1"/>
</dbReference>
<evidence type="ECO:0000313" key="8">
    <source>
        <dbReference type="Proteomes" id="UP001589740"/>
    </source>
</evidence>
<dbReference type="Gene3D" id="1.10.600.10">
    <property type="entry name" value="Farnesyl Diphosphate Synthase"/>
    <property type="match status" value="1"/>
</dbReference>
<evidence type="ECO:0000256" key="6">
    <source>
        <dbReference type="RuleBase" id="RU004466"/>
    </source>
</evidence>
<comment type="similarity">
    <text evidence="2 6">Belongs to the FPP/GGPP synthase family.</text>
</comment>
<evidence type="ECO:0000313" key="7">
    <source>
        <dbReference type="EMBL" id="MFB9859883.1"/>
    </source>
</evidence>
<dbReference type="EC" id="2.5.1.-" evidence="7"/>
<reference evidence="7 8" key="1">
    <citation type="submission" date="2024-09" db="EMBL/GenBank/DDBJ databases">
        <authorList>
            <person name="Sun Q."/>
            <person name="Mori K."/>
        </authorList>
    </citation>
    <scope>NUCLEOTIDE SEQUENCE [LARGE SCALE GENOMIC DNA]</scope>
    <source>
        <strain evidence="7 8">JCM 12822</strain>
    </source>
</reference>
<dbReference type="SFLD" id="SFLDS00005">
    <property type="entry name" value="Isoprenoid_Synthase_Type_I"/>
    <property type="match status" value="1"/>
</dbReference>
<dbReference type="Proteomes" id="UP001589740">
    <property type="component" value="Unassembled WGS sequence"/>
</dbReference>
<dbReference type="InterPro" id="IPR033749">
    <property type="entry name" value="Polyprenyl_synt_CS"/>
</dbReference>
<protein>
    <submittedName>
        <fullName evidence="7">Polyprenyl synthetase family protein</fullName>
        <ecNumber evidence="7">2.5.1.-</ecNumber>
    </submittedName>
</protein>
<name>A0ABV5Z1J4_9STAP</name>
<keyword evidence="4" id="KW-0479">Metal-binding</keyword>
<dbReference type="SUPFAM" id="SSF48576">
    <property type="entry name" value="Terpenoid synthases"/>
    <property type="match status" value="1"/>
</dbReference>
<keyword evidence="8" id="KW-1185">Reference proteome</keyword>
<comment type="caution">
    <text evidence="7">The sequence shown here is derived from an EMBL/GenBank/DDBJ whole genome shotgun (WGS) entry which is preliminary data.</text>
</comment>
<dbReference type="EMBL" id="JBHMAH010000004">
    <property type="protein sequence ID" value="MFB9859883.1"/>
    <property type="molecule type" value="Genomic_DNA"/>
</dbReference>
<evidence type="ECO:0000256" key="1">
    <source>
        <dbReference type="ARBA" id="ARBA00001946"/>
    </source>
</evidence>
<dbReference type="InterPro" id="IPR008949">
    <property type="entry name" value="Isoprenoid_synthase_dom_sf"/>
</dbReference>
<evidence type="ECO:0000256" key="3">
    <source>
        <dbReference type="ARBA" id="ARBA00022679"/>
    </source>
</evidence>
<evidence type="ECO:0000256" key="5">
    <source>
        <dbReference type="ARBA" id="ARBA00022842"/>
    </source>
</evidence>
<comment type="cofactor">
    <cofactor evidence="1">
        <name>Mg(2+)</name>
        <dbReference type="ChEBI" id="CHEBI:18420"/>
    </cofactor>
</comment>
<dbReference type="PROSITE" id="PS00723">
    <property type="entry name" value="POLYPRENYL_SYNTHASE_1"/>
    <property type="match status" value="1"/>
</dbReference>
<accession>A0ABV5Z1J4</accession>
<dbReference type="GO" id="GO:0016740">
    <property type="term" value="F:transferase activity"/>
    <property type="evidence" value="ECO:0007669"/>
    <property type="project" value="UniProtKB-KW"/>
</dbReference>
<dbReference type="Pfam" id="PF00348">
    <property type="entry name" value="polyprenyl_synt"/>
    <property type="match status" value="1"/>
</dbReference>
<keyword evidence="5" id="KW-0460">Magnesium</keyword>
<evidence type="ECO:0000256" key="2">
    <source>
        <dbReference type="ARBA" id="ARBA00006706"/>
    </source>
</evidence>
<organism evidence="7 8">
    <name type="scientific">Salinicoccus siamensis</name>
    <dbReference type="NCBI Taxonomy" id="381830"/>
    <lineage>
        <taxon>Bacteria</taxon>
        <taxon>Bacillati</taxon>
        <taxon>Bacillota</taxon>
        <taxon>Bacilli</taxon>
        <taxon>Bacillales</taxon>
        <taxon>Staphylococcaceae</taxon>
        <taxon>Salinicoccus</taxon>
    </lineage>
</organism>
<keyword evidence="3 6" id="KW-0808">Transferase</keyword>
<sequence>MKTVKEYLSSDFEKINTLIKKNLAPNNVLVNNKSYELFMSGGKKIRPTFTLLAGKLGDPNRFEDVLKAGASLELIHMASLVHDDIIDNSKMRRGKTTVYYEHGYLQAINTGNYLLSTSISLVSTIKHKELHRSFSETIRDLVDGELFQLDQQFNAHQTLDDYYRKIYRKTALLIELSIKMGGYASGLSSHTLNHLIEYGYHIGMSFQIIDDCLDFIGDEKNLGKPKFSDMENGHYTLPVLLHRNRDASFRDRLEAFSKDGEYLEGLIETLLASDAIEQSLSISSQHIEKAREAIRNIDSPIREYLMEIAEKLANRPN</sequence>
<evidence type="ECO:0000256" key="4">
    <source>
        <dbReference type="ARBA" id="ARBA00022723"/>
    </source>
</evidence>
<proteinExistence type="inferred from homology"/>
<gene>
    <name evidence="7" type="ORF">ACFFLE_02015</name>
</gene>
<dbReference type="CDD" id="cd00685">
    <property type="entry name" value="Trans_IPPS_HT"/>
    <property type="match status" value="1"/>
</dbReference>
<dbReference type="InterPro" id="IPR000092">
    <property type="entry name" value="Polyprenyl_synt"/>
</dbReference>
<dbReference type="RefSeq" id="WP_380569502.1">
    <property type="nucleotide sequence ID" value="NZ_JBHMAH010000004.1"/>
</dbReference>
<dbReference type="PANTHER" id="PTHR12001:SF69">
    <property type="entry name" value="ALL TRANS-POLYPRENYL-DIPHOSPHATE SYNTHASE PDSS1"/>
    <property type="match status" value="1"/>
</dbReference>